<keyword evidence="2" id="KW-1185">Reference proteome</keyword>
<reference evidence="1" key="2">
    <citation type="submission" date="2021-12" db="EMBL/GenBank/DDBJ databases">
        <title>Resequencing data analysis of finger millet.</title>
        <authorList>
            <person name="Hatakeyama M."/>
            <person name="Aluri S."/>
            <person name="Balachadran M.T."/>
            <person name="Sivarajan S.R."/>
            <person name="Poveda L."/>
            <person name="Shimizu-Inatsugi R."/>
            <person name="Schlapbach R."/>
            <person name="Sreeman S.M."/>
            <person name="Shimizu K.K."/>
        </authorList>
    </citation>
    <scope>NUCLEOTIDE SEQUENCE</scope>
</reference>
<protein>
    <submittedName>
        <fullName evidence="1">Uncharacterized protein</fullName>
    </submittedName>
</protein>
<reference evidence="1" key="1">
    <citation type="journal article" date="2018" name="DNA Res.">
        <title>Multiple hybrid de novo genome assembly of finger millet, an orphan allotetraploid crop.</title>
        <authorList>
            <person name="Hatakeyama M."/>
            <person name="Aluri S."/>
            <person name="Balachadran M.T."/>
            <person name="Sivarajan S.R."/>
            <person name="Patrignani A."/>
            <person name="Gruter S."/>
            <person name="Poveda L."/>
            <person name="Shimizu-Inatsugi R."/>
            <person name="Baeten J."/>
            <person name="Francoijs K.J."/>
            <person name="Nataraja K.N."/>
            <person name="Reddy Y.A.N."/>
            <person name="Phadnis S."/>
            <person name="Ravikumar R.L."/>
            <person name="Schlapbach R."/>
            <person name="Sreeman S.M."/>
            <person name="Shimizu K.K."/>
        </authorList>
    </citation>
    <scope>NUCLEOTIDE SEQUENCE</scope>
</reference>
<dbReference type="Proteomes" id="UP001054889">
    <property type="component" value="Unassembled WGS sequence"/>
</dbReference>
<comment type="caution">
    <text evidence="1">The sequence shown here is derived from an EMBL/GenBank/DDBJ whole genome shotgun (WGS) entry which is preliminary data.</text>
</comment>
<proteinExistence type="predicted"/>
<sequence>MYTCYFCSGRNLLMIHFCPIYWDECHLECGHADAASSAAAASGSGSGAVSSPAAVLSGEGALDGGDPGDDDECYVMKLYDSGKYVIVSIVKCGEAKKCFLTCGGGEVLIAGISSSASPAAAAPFQRPRLADDFQRCGDTVMRHSGDGSERKG</sequence>
<evidence type="ECO:0000313" key="2">
    <source>
        <dbReference type="Proteomes" id="UP001054889"/>
    </source>
</evidence>
<organism evidence="1 2">
    <name type="scientific">Eleusine coracana subsp. coracana</name>
    <dbReference type="NCBI Taxonomy" id="191504"/>
    <lineage>
        <taxon>Eukaryota</taxon>
        <taxon>Viridiplantae</taxon>
        <taxon>Streptophyta</taxon>
        <taxon>Embryophyta</taxon>
        <taxon>Tracheophyta</taxon>
        <taxon>Spermatophyta</taxon>
        <taxon>Magnoliopsida</taxon>
        <taxon>Liliopsida</taxon>
        <taxon>Poales</taxon>
        <taxon>Poaceae</taxon>
        <taxon>PACMAD clade</taxon>
        <taxon>Chloridoideae</taxon>
        <taxon>Cynodonteae</taxon>
        <taxon>Eleusininae</taxon>
        <taxon>Eleusine</taxon>
    </lineage>
</organism>
<dbReference type="EMBL" id="BQKI01000003">
    <property type="protein sequence ID" value="GJM90950.1"/>
    <property type="molecule type" value="Genomic_DNA"/>
</dbReference>
<name>A0AAV5BZ64_ELECO</name>
<gene>
    <name evidence="1" type="primary">ga07277</name>
    <name evidence="1" type="ORF">PR202_ga07277</name>
</gene>
<dbReference type="AlphaFoldDB" id="A0AAV5BZ64"/>
<evidence type="ECO:0000313" key="1">
    <source>
        <dbReference type="EMBL" id="GJM90950.1"/>
    </source>
</evidence>
<accession>A0AAV5BZ64</accession>